<gene>
    <name evidence="2" type="ORF">AA314_05681</name>
    <name evidence="3" type="ORF">ATI61_101849</name>
</gene>
<dbReference type="PROSITE" id="PS50268">
    <property type="entry name" value="CADHERIN_2"/>
    <property type="match status" value="1"/>
</dbReference>
<evidence type="ECO:0000259" key="1">
    <source>
        <dbReference type="PROSITE" id="PS50268"/>
    </source>
</evidence>
<dbReference type="KEGG" id="age:AA314_05681"/>
<dbReference type="EMBL" id="QUMU01000001">
    <property type="protein sequence ID" value="REG37862.1"/>
    <property type="molecule type" value="Genomic_DNA"/>
</dbReference>
<dbReference type="RefSeq" id="WP_053066749.1">
    <property type="nucleotide sequence ID" value="NZ_CP011509.1"/>
</dbReference>
<dbReference type="GO" id="GO:0016020">
    <property type="term" value="C:membrane"/>
    <property type="evidence" value="ECO:0007669"/>
    <property type="project" value="InterPro"/>
</dbReference>
<dbReference type="Proteomes" id="UP000256345">
    <property type="component" value="Unassembled WGS sequence"/>
</dbReference>
<reference evidence="3 5" key="2">
    <citation type="submission" date="2018-08" db="EMBL/GenBank/DDBJ databases">
        <title>Genomic Encyclopedia of Archaeal and Bacterial Type Strains, Phase II (KMG-II): from individual species to whole genera.</title>
        <authorList>
            <person name="Goeker M."/>
        </authorList>
    </citation>
    <scope>NUCLEOTIDE SEQUENCE [LARGE SCALE GENOMIC DNA]</scope>
    <source>
        <strain evidence="3 5">DSM 2261</strain>
    </source>
</reference>
<keyword evidence="5" id="KW-1185">Reference proteome</keyword>
<dbReference type="GO" id="GO:0005509">
    <property type="term" value="F:calcium ion binding"/>
    <property type="evidence" value="ECO:0007669"/>
    <property type="project" value="InterPro"/>
</dbReference>
<accession>A0AAC8QB19</accession>
<evidence type="ECO:0000313" key="4">
    <source>
        <dbReference type="Proteomes" id="UP000035579"/>
    </source>
</evidence>
<organism evidence="2 4">
    <name type="scientific">Archangium gephyra</name>
    <dbReference type="NCBI Taxonomy" id="48"/>
    <lineage>
        <taxon>Bacteria</taxon>
        <taxon>Pseudomonadati</taxon>
        <taxon>Myxococcota</taxon>
        <taxon>Myxococcia</taxon>
        <taxon>Myxococcales</taxon>
        <taxon>Cystobacterineae</taxon>
        <taxon>Archangiaceae</taxon>
        <taxon>Archangium</taxon>
    </lineage>
</organism>
<dbReference type="InterPro" id="IPR035986">
    <property type="entry name" value="PKD_dom_sf"/>
</dbReference>
<dbReference type="InterPro" id="IPR002126">
    <property type="entry name" value="Cadherin-like_dom"/>
</dbReference>
<protein>
    <submittedName>
        <fullName evidence="2">Peptidase, M36</fullName>
    </submittedName>
</protein>
<dbReference type="EMBL" id="CP011509">
    <property type="protein sequence ID" value="AKJ04055.1"/>
    <property type="molecule type" value="Genomic_DNA"/>
</dbReference>
<dbReference type="AlphaFoldDB" id="A0AAC8QB19"/>
<reference evidence="2 4" key="1">
    <citation type="submission" date="2015-05" db="EMBL/GenBank/DDBJ databases">
        <title>Genome assembly of Archangium gephyra DSM 2261.</title>
        <authorList>
            <person name="Sharma G."/>
            <person name="Subramanian S."/>
        </authorList>
    </citation>
    <scope>NUCLEOTIDE SEQUENCE [LARGE SCALE GENOMIC DNA]</scope>
    <source>
        <strain evidence="2 4">DSM 2261</strain>
    </source>
</reference>
<dbReference type="SMART" id="SM00089">
    <property type="entry name" value="PKD"/>
    <property type="match status" value="2"/>
</dbReference>
<evidence type="ECO:0000313" key="3">
    <source>
        <dbReference type="EMBL" id="REG37862.1"/>
    </source>
</evidence>
<evidence type="ECO:0000313" key="2">
    <source>
        <dbReference type="EMBL" id="AKJ04055.1"/>
    </source>
</evidence>
<dbReference type="Proteomes" id="UP000035579">
    <property type="component" value="Chromosome"/>
</dbReference>
<dbReference type="Gene3D" id="2.60.40.10">
    <property type="entry name" value="Immunoglobulins"/>
    <property type="match status" value="2"/>
</dbReference>
<feature type="domain" description="Cadherin" evidence="1">
    <location>
        <begin position="51"/>
        <end position="149"/>
    </location>
</feature>
<dbReference type="InterPro" id="IPR015919">
    <property type="entry name" value="Cadherin-like_sf"/>
</dbReference>
<dbReference type="Pfam" id="PF22352">
    <property type="entry name" value="K319L-like_PKD"/>
    <property type="match status" value="1"/>
</dbReference>
<dbReference type="InterPro" id="IPR022409">
    <property type="entry name" value="PKD/Chitinase_dom"/>
</dbReference>
<dbReference type="CDD" id="cd11304">
    <property type="entry name" value="Cadherin_repeat"/>
    <property type="match status" value="1"/>
</dbReference>
<dbReference type="GO" id="GO:0007156">
    <property type="term" value="P:homophilic cell adhesion via plasma membrane adhesion molecules"/>
    <property type="evidence" value="ECO:0007669"/>
    <property type="project" value="InterPro"/>
</dbReference>
<dbReference type="SUPFAM" id="SSF49313">
    <property type="entry name" value="Cadherin-like"/>
    <property type="match status" value="1"/>
</dbReference>
<name>A0AAC8QB19_9BACT</name>
<dbReference type="InterPro" id="IPR013783">
    <property type="entry name" value="Ig-like_fold"/>
</dbReference>
<dbReference type="Pfam" id="PF17963">
    <property type="entry name" value="Big_9"/>
    <property type="match status" value="1"/>
</dbReference>
<sequence>MHAFQPTPPARRTLKKSLYAVLLLSLGGAGCEWLPGYEDPDPANRAPTITQVLATPASINEGSNTGLSVTASDPDGDELTYTWTQTPADPAGTFGGETGSTRTWTAPTIATNTPFTLQVTVSDGKGGSAEATVDVEVVNVASPNRAPTVNEAITVTTPAIAGDVTLSIGATDPDGDTLTYAWSTSVAGQGTFTAPAAAETQWLSPELATATTYTFQVTVSDGTVSVTRTLPVEVAVPQYARDIQPLWDAQCTNCHSSPRGLDLRSDKSYASLVNTAGTGGYPSGCGGTTRVVPSDPNNSLLVKKLSGTACGGRMPQGNAGYFDNNPGQLIRIRSWILAGAANN</sequence>
<proteinExistence type="predicted"/>
<dbReference type="SUPFAM" id="SSF49299">
    <property type="entry name" value="PKD domain"/>
    <property type="match status" value="1"/>
</dbReference>
<evidence type="ECO:0000313" key="5">
    <source>
        <dbReference type="Proteomes" id="UP000256345"/>
    </source>
</evidence>